<dbReference type="RefSeq" id="WP_286279016.1">
    <property type="nucleotide sequence ID" value="NZ_AP027731.1"/>
</dbReference>
<accession>A0ABM8GC29</accession>
<evidence type="ECO:0008006" key="3">
    <source>
        <dbReference type="Google" id="ProtNLM"/>
    </source>
</evidence>
<proteinExistence type="predicted"/>
<organism evidence="1 2">
    <name type="scientific">Naasia aerilata</name>
    <dbReference type="NCBI Taxonomy" id="1162966"/>
    <lineage>
        <taxon>Bacteria</taxon>
        <taxon>Bacillati</taxon>
        <taxon>Actinomycetota</taxon>
        <taxon>Actinomycetes</taxon>
        <taxon>Micrococcales</taxon>
        <taxon>Microbacteriaceae</taxon>
        <taxon>Naasia</taxon>
    </lineage>
</organism>
<reference evidence="2" key="1">
    <citation type="journal article" date="2019" name="Int. J. Syst. Evol. Microbiol.">
        <title>The Global Catalogue of Microorganisms (GCM) 10K type strain sequencing project: providing services to taxonomists for standard genome sequencing and annotation.</title>
        <authorList>
            <consortium name="The Broad Institute Genomics Platform"/>
            <consortium name="The Broad Institute Genome Sequencing Center for Infectious Disease"/>
            <person name="Wu L."/>
            <person name="Ma J."/>
        </authorList>
    </citation>
    <scope>NUCLEOTIDE SEQUENCE [LARGE SCALE GENOMIC DNA]</scope>
    <source>
        <strain evidence="2">NBRC 108725</strain>
    </source>
</reference>
<name>A0ABM8GC29_9MICO</name>
<keyword evidence="2" id="KW-1185">Reference proteome</keyword>
<dbReference type="Proteomes" id="UP001321498">
    <property type="component" value="Chromosome"/>
</dbReference>
<evidence type="ECO:0000313" key="1">
    <source>
        <dbReference type="EMBL" id="BDZ45797.1"/>
    </source>
</evidence>
<gene>
    <name evidence="1" type="ORF">GCM10025866_17060</name>
</gene>
<dbReference type="Gene3D" id="2.40.50.100">
    <property type="match status" value="1"/>
</dbReference>
<dbReference type="PANTHER" id="PTHR30469">
    <property type="entry name" value="MULTIDRUG RESISTANCE PROTEIN MDTA"/>
    <property type="match status" value="1"/>
</dbReference>
<protein>
    <recommendedName>
        <fullName evidence="3">HlyD family efflux transporter periplasmic adaptor subunit</fullName>
    </recommendedName>
</protein>
<dbReference type="EMBL" id="AP027731">
    <property type="protein sequence ID" value="BDZ45797.1"/>
    <property type="molecule type" value="Genomic_DNA"/>
</dbReference>
<evidence type="ECO:0000313" key="2">
    <source>
        <dbReference type="Proteomes" id="UP001321498"/>
    </source>
</evidence>
<sequence length="244" mass="25883">MTWANRLKLGAGLLLVVALVATLTVIFTHRQAEVASTSATIAADTYQVGTDYGGTVTMQNVSVGDEVVVGQFLFQVQSLSLLQDLQQGLVSFDTASYSVAEDGTMTFKATVAGTVATVDTKLGDFIQAGAKLATIDRADSLFVTGDYTLTPRDYERIDDGADVDLILPNQTTVPGRVEQVTVRTEDGQAQAQIKVSSDYLVQGAYNGLVTPGTPVDATLHLRQDGIFAGAIDASVGFLRQIGLW</sequence>